<evidence type="ECO:0000256" key="2">
    <source>
        <dbReference type="ARBA" id="ARBA00023125"/>
    </source>
</evidence>
<dbReference type="InterPro" id="IPR018060">
    <property type="entry name" value="HTH_AraC"/>
</dbReference>
<dbReference type="Pfam" id="PF12833">
    <property type="entry name" value="HTH_18"/>
    <property type="match status" value="1"/>
</dbReference>
<dbReference type="SMART" id="SM00342">
    <property type="entry name" value="HTH_ARAC"/>
    <property type="match status" value="1"/>
</dbReference>
<gene>
    <name evidence="5" type="ORF">B0D71_05170</name>
</gene>
<dbReference type="GO" id="GO:0003700">
    <property type="term" value="F:DNA-binding transcription factor activity"/>
    <property type="evidence" value="ECO:0007669"/>
    <property type="project" value="InterPro"/>
</dbReference>
<dbReference type="Gene3D" id="1.10.10.60">
    <property type="entry name" value="Homeodomain-like"/>
    <property type="match status" value="1"/>
</dbReference>
<dbReference type="AlphaFoldDB" id="A0A2S3VWA9"/>
<organism evidence="5 6">
    <name type="scientific">Pseudomonas laurylsulfativorans</name>
    <dbReference type="NCBI Taxonomy" id="1943631"/>
    <lineage>
        <taxon>Bacteria</taxon>
        <taxon>Pseudomonadati</taxon>
        <taxon>Pseudomonadota</taxon>
        <taxon>Gammaproteobacteria</taxon>
        <taxon>Pseudomonadales</taxon>
        <taxon>Pseudomonadaceae</taxon>
        <taxon>Pseudomonas</taxon>
    </lineage>
</organism>
<evidence type="ECO:0000259" key="4">
    <source>
        <dbReference type="PROSITE" id="PS01124"/>
    </source>
</evidence>
<keyword evidence="2" id="KW-0238">DNA-binding</keyword>
<evidence type="ECO:0000256" key="3">
    <source>
        <dbReference type="ARBA" id="ARBA00023163"/>
    </source>
</evidence>
<dbReference type="PANTHER" id="PTHR47894">
    <property type="entry name" value="HTH-TYPE TRANSCRIPTIONAL REGULATOR GADX"/>
    <property type="match status" value="1"/>
</dbReference>
<evidence type="ECO:0000313" key="6">
    <source>
        <dbReference type="Proteomes" id="UP000237440"/>
    </source>
</evidence>
<dbReference type="InterPro" id="IPR032687">
    <property type="entry name" value="AraC-type_N"/>
</dbReference>
<keyword evidence="1" id="KW-0805">Transcription regulation</keyword>
<reference evidence="6" key="1">
    <citation type="submission" date="2017-02" db="EMBL/GenBank/DDBJ databases">
        <authorList>
            <person name="Furmanczyk E.M."/>
        </authorList>
    </citation>
    <scope>NUCLEOTIDE SEQUENCE [LARGE SCALE GENOMIC DNA]</scope>
    <source>
        <strain evidence="6">AP3_22</strain>
    </source>
</reference>
<dbReference type="PRINTS" id="PR00032">
    <property type="entry name" value="HTHARAC"/>
</dbReference>
<name>A0A2S3VWA9_9PSED</name>
<feature type="domain" description="HTH araC/xylS-type" evidence="4">
    <location>
        <begin position="255"/>
        <end position="351"/>
    </location>
</feature>
<dbReference type="PROSITE" id="PS01124">
    <property type="entry name" value="HTH_ARAC_FAMILY_2"/>
    <property type="match status" value="1"/>
</dbReference>
<dbReference type="OrthoDB" id="5582699at2"/>
<sequence>MLPAESAWGVNIMGGSLDDIDRLATLHFIALVDSLMIEAGHPTEGLLQGTDLDAEELQAGLRLIAPSQEYAILRNALAMTGNAHLGLELGNRCRLAAYGIFGFTLLSSCDLRSALRLLFDYPLPLGTGFELSLKEEHGVATLTVSDTFDVEDQLRGLAIEFCLTALQSLIADLLYQPLPMLNINIGFPELADAQTYKRYFECPVSFDSSRPHCLSFDARWLDQPLPCAHSVSHAQMKKHCSQLKSQLESPRDILANVKSAICTQFDSVPTLNSIALNMACSSKTLQRHLRAAGTSFHELLGEIRYQRAQELLLQQVPIARIAEQLGFSEAAAFRRAFQRWSGCTPSQYRSQVRH</sequence>
<keyword evidence="3" id="KW-0804">Transcription</keyword>
<dbReference type="EMBL" id="MUJK01000001">
    <property type="protein sequence ID" value="POF44183.1"/>
    <property type="molecule type" value="Genomic_DNA"/>
</dbReference>
<evidence type="ECO:0000313" key="5">
    <source>
        <dbReference type="EMBL" id="POF44183.1"/>
    </source>
</evidence>
<dbReference type="SUPFAM" id="SSF46689">
    <property type="entry name" value="Homeodomain-like"/>
    <property type="match status" value="1"/>
</dbReference>
<dbReference type="InterPro" id="IPR009057">
    <property type="entry name" value="Homeodomain-like_sf"/>
</dbReference>
<dbReference type="PANTHER" id="PTHR47894:SF1">
    <property type="entry name" value="HTH-TYPE TRANSCRIPTIONAL REGULATOR VQSM"/>
    <property type="match status" value="1"/>
</dbReference>
<dbReference type="InterPro" id="IPR020449">
    <property type="entry name" value="Tscrpt_reg_AraC-type_HTH"/>
</dbReference>
<accession>A0A2S3VWA9</accession>
<dbReference type="Pfam" id="PF12625">
    <property type="entry name" value="Arabinose_bd"/>
    <property type="match status" value="1"/>
</dbReference>
<dbReference type="Proteomes" id="UP000237440">
    <property type="component" value="Unassembled WGS sequence"/>
</dbReference>
<evidence type="ECO:0000256" key="1">
    <source>
        <dbReference type="ARBA" id="ARBA00023015"/>
    </source>
</evidence>
<comment type="caution">
    <text evidence="5">The sequence shown here is derived from an EMBL/GenBank/DDBJ whole genome shotgun (WGS) entry which is preliminary data.</text>
</comment>
<dbReference type="GO" id="GO:0005829">
    <property type="term" value="C:cytosol"/>
    <property type="evidence" value="ECO:0007669"/>
    <property type="project" value="TreeGrafter"/>
</dbReference>
<protein>
    <recommendedName>
        <fullName evidence="4">HTH araC/xylS-type domain-containing protein</fullName>
    </recommendedName>
</protein>
<dbReference type="GO" id="GO:0000976">
    <property type="term" value="F:transcription cis-regulatory region binding"/>
    <property type="evidence" value="ECO:0007669"/>
    <property type="project" value="TreeGrafter"/>
</dbReference>
<keyword evidence="6" id="KW-1185">Reference proteome</keyword>
<proteinExistence type="predicted"/>